<evidence type="ECO:0000313" key="1">
    <source>
        <dbReference type="EMBL" id="TKS96220.1"/>
    </source>
</evidence>
<dbReference type="EMBL" id="SZNQ01000003">
    <property type="protein sequence ID" value="TKS96220.1"/>
    <property type="molecule type" value="Genomic_DNA"/>
</dbReference>
<evidence type="ECO:0000313" key="2">
    <source>
        <dbReference type="Proteomes" id="UP000305929"/>
    </source>
</evidence>
<dbReference type="AlphaFoldDB" id="A0A4U5W6J7"/>
<proteinExistence type="predicted"/>
<organism evidence="1 2">
    <name type="scientific">Streptomyces lasalocidi</name>
    <name type="common">Streptomyces lasaliensis</name>
    <dbReference type="NCBI Taxonomy" id="324833"/>
    <lineage>
        <taxon>Bacteria</taxon>
        <taxon>Bacillati</taxon>
        <taxon>Actinomycetota</taxon>
        <taxon>Actinomycetes</taxon>
        <taxon>Kitasatosporales</taxon>
        <taxon>Streptomycetaceae</taxon>
        <taxon>Streptomyces</taxon>
    </lineage>
</organism>
<dbReference type="Proteomes" id="UP000305929">
    <property type="component" value="Unassembled WGS sequence"/>
</dbReference>
<sequence length="243" mass="25978">MEITTDVRSSGVYVIGTVGMHRWTNSDGTWRAHGVHLALMDGPQRLAVCALEIAGTLAAEELGAAQAEAIEPWAATVRCLAIAAQLRQSLDTARGLLTKAELARGCGDPVDEGIAQELFTMATASELEEAGSGSDYKLAPLAQLIAHRLERLVGAELRKALALAPDPGRAPVHSAWALPGWPGTPRASLVQTLARGLLEGWADVRDLRDPLVTWAVHDAGLTRTEVQQTTSVSRTTINRLLER</sequence>
<accession>A0A4U5W6J7</accession>
<gene>
    <name evidence="1" type="ORF">E4U91_36490</name>
</gene>
<dbReference type="RefSeq" id="WP_137311323.1">
    <property type="nucleotide sequence ID" value="NZ_SZNQ01000003.1"/>
</dbReference>
<protein>
    <submittedName>
        <fullName evidence="1">Uncharacterized protein</fullName>
    </submittedName>
</protein>
<keyword evidence="2" id="KW-1185">Reference proteome</keyword>
<name>A0A4U5W6J7_STRLS</name>
<comment type="caution">
    <text evidence="1">The sequence shown here is derived from an EMBL/GenBank/DDBJ whole genome shotgun (WGS) entry which is preliminary data.</text>
</comment>
<reference evidence="1 2" key="1">
    <citation type="submission" date="2019-04" db="EMBL/GenBank/DDBJ databases">
        <title>Streptomyces lasaliensis sp. nov., an Actinomycete isolated from soil which produces the polyether antibiotic lasalocid.</title>
        <authorList>
            <person name="Erwin G."/>
            <person name="Haber C."/>
        </authorList>
    </citation>
    <scope>NUCLEOTIDE SEQUENCE [LARGE SCALE GENOMIC DNA]</scope>
    <source>
        <strain evidence="1 2">X-537</strain>
    </source>
</reference>
<dbReference type="OrthoDB" id="4338002at2"/>